<sequence>MIEEILARVATSSMRALFNTKRSCTLFNEVGNSNYVYRYVSLDRLTLNFSYMRPEECSFYQKCIESENPEAMYREGLWEALKKILMEI</sequence>
<organism evidence="2 3">
    <name type="scientific">Morus notabilis</name>
    <dbReference type="NCBI Taxonomy" id="981085"/>
    <lineage>
        <taxon>Eukaryota</taxon>
        <taxon>Viridiplantae</taxon>
        <taxon>Streptophyta</taxon>
        <taxon>Embryophyta</taxon>
        <taxon>Tracheophyta</taxon>
        <taxon>Spermatophyta</taxon>
        <taxon>Magnoliopsida</taxon>
        <taxon>eudicotyledons</taxon>
        <taxon>Gunneridae</taxon>
        <taxon>Pentapetalae</taxon>
        <taxon>rosids</taxon>
        <taxon>fabids</taxon>
        <taxon>Rosales</taxon>
        <taxon>Moraceae</taxon>
        <taxon>Moreae</taxon>
        <taxon>Morus</taxon>
    </lineage>
</organism>
<dbReference type="EMBL" id="KE345942">
    <property type="protein sequence ID" value="EXC21391.1"/>
    <property type="molecule type" value="Genomic_DNA"/>
</dbReference>
<dbReference type="InterPro" id="IPR040338">
    <property type="entry name" value="At1g67623-like"/>
</dbReference>
<evidence type="ECO:0000259" key="1">
    <source>
        <dbReference type="Pfam" id="PF23310"/>
    </source>
</evidence>
<name>W9S1T8_9ROSA</name>
<dbReference type="InterPro" id="IPR057136">
    <property type="entry name" value="At2g35280_TPR_dom"/>
</dbReference>
<dbReference type="PANTHER" id="PTHR33784:SF10">
    <property type="entry name" value="F-BOX PROTEIN"/>
    <property type="match status" value="1"/>
</dbReference>
<evidence type="ECO:0000313" key="2">
    <source>
        <dbReference type="EMBL" id="EXC21391.1"/>
    </source>
</evidence>
<dbReference type="STRING" id="981085.W9S1T8"/>
<gene>
    <name evidence="2" type="ORF">L484_011832</name>
</gene>
<keyword evidence="3" id="KW-1185">Reference proteome</keyword>
<dbReference type="AlphaFoldDB" id="W9S1T8"/>
<proteinExistence type="predicted"/>
<feature type="domain" description="At2g35280-like TPR" evidence="1">
    <location>
        <begin position="49"/>
        <end position="82"/>
    </location>
</feature>
<accession>W9S1T8</accession>
<reference evidence="3" key="1">
    <citation type="submission" date="2013-01" db="EMBL/GenBank/DDBJ databases">
        <title>Draft Genome Sequence of a Mulberry Tree, Morus notabilis C.K. Schneid.</title>
        <authorList>
            <person name="He N."/>
            <person name="Zhao S."/>
        </authorList>
    </citation>
    <scope>NUCLEOTIDE SEQUENCE</scope>
</reference>
<dbReference type="Proteomes" id="UP000030645">
    <property type="component" value="Unassembled WGS sequence"/>
</dbReference>
<dbReference type="PANTHER" id="PTHR33784">
    <property type="entry name" value="OS05G0482100 PROTEIN"/>
    <property type="match status" value="1"/>
</dbReference>
<evidence type="ECO:0000313" key="3">
    <source>
        <dbReference type="Proteomes" id="UP000030645"/>
    </source>
</evidence>
<dbReference type="Pfam" id="PF23310">
    <property type="entry name" value="TPR_27"/>
    <property type="match status" value="1"/>
</dbReference>
<protein>
    <recommendedName>
        <fullName evidence="1">At2g35280-like TPR domain-containing protein</fullName>
    </recommendedName>
</protein>